<accession>A0AAV3P9G2</accession>
<keyword evidence="3" id="KW-1185">Reference proteome</keyword>
<organism evidence="2 3">
    <name type="scientific">Lithospermum erythrorhizon</name>
    <name type="common">Purple gromwell</name>
    <name type="synonym">Lithospermum officinale var. erythrorhizon</name>
    <dbReference type="NCBI Taxonomy" id="34254"/>
    <lineage>
        <taxon>Eukaryota</taxon>
        <taxon>Viridiplantae</taxon>
        <taxon>Streptophyta</taxon>
        <taxon>Embryophyta</taxon>
        <taxon>Tracheophyta</taxon>
        <taxon>Spermatophyta</taxon>
        <taxon>Magnoliopsida</taxon>
        <taxon>eudicotyledons</taxon>
        <taxon>Gunneridae</taxon>
        <taxon>Pentapetalae</taxon>
        <taxon>asterids</taxon>
        <taxon>lamiids</taxon>
        <taxon>Boraginales</taxon>
        <taxon>Boraginaceae</taxon>
        <taxon>Boraginoideae</taxon>
        <taxon>Lithospermeae</taxon>
        <taxon>Lithospermum</taxon>
    </lineage>
</organism>
<protein>
    <submittedName>
        <fullName evidence="2">Uncharacterized protein</fullName>
    </submittedName>
</protein>
<evidence type="ECO:0000256" key="1">
    <source>
        <dbReference type="SAM" id="MobiDB-lite"/>
    </source>
</evidence>
<reference evidence="2 3" key="1">
    <citation type="submission" date="2024-01" db="EMBL/GenBank/DDBJ databases">
        <title>The complete chloroplast genome sequence of Lithospermum erythrorhizon: insights into the phylogenetic relationship among Boraginaceae species and the maternal lineages of purple gromwells.</title>
        <authorList>
            <person name="Okada T."/>
            <person name="Watanabe K."/>
        </authorList>
    </citation>
    <scope>NUCLEOTIDE SEQUENCE [LARGE SCALE GENOMIC DNA]</scope>
</reference>
<feature type="compositionally biased region" description="Polar residues" evidence="1">
    <location>
        <begin position="46"/>
        <end position="64"/>
    </location>
</feature>
<gene>
    <name evidence="2" type="ORF">LIER_36645</name>
</gene>
<dbReference type="Proteomes" id="UP001454036">
    <property type="component" value="Unassembled WGS sequence"/>
</dbReference>
<evidence type="ECO:0000313" key="2">
    <source>
        <dbReference type="EMBL" id="GAA0148065.1"/>
    </source>
</evidence>
<proteinExistence type="predicted"/>
<evidence type="ECO:0000313" key="3">
    <source>
        <dbReference type="Proteomes" id="UP001454036"/>
    </source>
</evidence>
<feature type="region of interest" description="Disordered" evidence="1">
    <location>
        <begin position="44"/>
        <end position="64"/>
    </location>
</feature>
<name>A0AAV3P9G2_LITER</name>
<comment type="caution">
    <text evidence="2">The sequence shown here is derived from an EMBL/GenBank/DDBJ whole genome shotgun (WGS) entry which is preliminary data.</text>
</comment>
<dbReference type="AlphaFoldDB" id="A0AAV3P9G2"/>
<dbReference type="EMBL" id="BAABME010016934">
    <property type="protein sequence ID" value="GAA0148065.1"/>
    <property type="molecule type" value="Genomic_DNA"/>
</dbReference>
<sequence>MVKQIGAVRSEVKNHRTTLLTLEDEHGQLEEDQLATCLLSVANDGPSKNENSELNGERFTNTDSTMIDHITDGRLEI</sequence>